<dbReference type="EMBL" id="KV010332">
    <property type="protein sequence ID" value="KZV27729.1"/>
    <property type="molecule type" value="Genomic_DNA"/>
</dbReference>
<name>A0A2Z7B099_9LAMI</name>
<sequence length="275" mass="31315">MSRCWCNQMSTISQRSWRVAKDLLALACGQEQMSTLVNMSYFCRLPSIPAVVLSVVGSAELSSFSSFDYYPFEAVERLEEESVKLLVYEDFWRNLTAHPLALFEPFDFSFQDLMPWIVEARRDLFRLGRELPCPVRISEVFQDLQLVEVLIQLVVPQEVVRVSQLCIVFICTGITAGGMSRMPPRRRGRGRGQFQESEGQNEDRRSVPLHGRGRNVEDEVDDLTARVDSMEIVMARFQRMSPQVFNSDESPLMRTLGYSISRACSTVCSITTSLG</sequence>
<feature type="region of interest" description="Disordered" evidence="1">
    <location>
        <begin position="180"/>
        <end position="213"/>
    </location>
</feature>
<accession>A0A2Z7B099</accession>
<dbReference type="AlphaFoldDB" id="A0A2Z7B099"/>
<protein>
    <submittedName>
        <fullName evidence="2">Uncharacterized protein</fullName>
    </submittedName>
</protein>
<dbReference type="Proteomes" id="UP000250235">
    <property type="component" value="Unassembled WGS sequence"/>
</dbReference>
<evidence type="ECO:0000256" key="1">
    <source>
        <dbReference type="SAM" id="MobiDB-lite"/>
    </source>
</evidence>
<proteinExistence type="predicted"/>
<evidence type="ECO:0000313" key="2">
    <source>
        <dbReference type="EMBL" id="KZV27729.1"/>
    </source>
</evidence>
<gene>
    <name evidence="2" type="ORF">F511_03967</name>
</gene>
<organism evidence="2 3">
    <name type="scientific">Dorcoceras hygrometricum</name>
    <dbReference type="NCBI Taxonomy" id="472368"/>
    <lineage>
        <taxon>Eukaryota</taxon>
        <taxon>Viridiplantae</taxon>
        <taxon>Streptophyta</taxon>
        <taxon>Embryophyta</taxon>
        <taxon>Tracheophyta</taxon>
        <taxon>Spermatophyta</taxon>
        <taxon>Magnoliopsida</taxon>
        <taxon>eudicotyledons</taxon>
        <taxon>Gunneridae</taxon>
        <taxon>Pentapetalae</taxon>
        <taxon>asterids</taxon>
        <taxon>lamiids</taxon>
        <taxon>Lamiales</taxon>
        <taxon>Gesneriaceae</taxon>
        <taxon>Didymocarpoideae</taxon>
        <taxon>Trichosporeae</taxon>
        <taxon>Loxocarpinae</taxon>
        <taxon>Dorcoceras</taxon>
    </lineage>
</organism>
<evidence type="ECO:0000313" key="3">
    <source>
        <dbReference type="Proteomes" id="UP000250235"/>
    </source>
</evidence>
<keyword evidence="3" id="KW-1185">Reference proteome</keyword>
<reference evidence="2 3" key="1">
    <citation type="journal article" date="2015" name="Proc. Natl. Acad. Sci. U.S.A.">
        <title>The resurrection genome of Boea hygrometrica: A blueprint for survival of dehydration.</title>
        <authorList>
            <person name="Xiao L."/>
            <person name="Yang G."/>
            <person name="Zhang L."/>
            <person name="Yang X."/>
            <person name="Zhao S."/>
            <person name="Ji Z."/>
            <person name="Zhou Q."/>
            <person name="Hu M."/>
            <person name="Wang Y."/>
            <person name="Chen M."/>
            <person name="Xu Y."/>
            <person name="Jin H."/>
            <person name="Xiao X."/>
            <person name="Hu G."/>
            <person name="Bao F."/>
            <person name="Hu Y."/>
            <person name="Wan P."/>
            <person name="Li L."/>
            <person name="Deng X."/>
            <person name="Kuang T."/>
            <person name="Xiang C."/>
            <person name="Zhu J.K."/>
            <person name="Oliver M.J."/>
            <person name="He Y."/>
        </authorList>
    </citation>
    <scope>NUCLEOTIDE SEQUENCE [LARGE SCALE GENOMIC DNA]</scope>
    <source>
        <strain evidence="3">cv. XS01</strain>
    </source>
</reference>